<reference evidence="4 5" key="1">
    <citation type="submission" date="2021-03" db="EMBL/GenBank/DDBJ databases">
        <title>Sequencing the genomes of 1000 actinobacteria strains.</title>
        <authorList>
            <person name="Klenk H.-P."/>
        </authorList>
    </citation>
    <scope>NUCLEOTIDE SEQUENCE [LARGE SCALE GENOMIC DNA]</scope>
    <source>
        <strain evidence="4 5">DSM 46670</strain>
    </source>
</reference>
<name>A0ABS4T923_9PSEU</name>
<dbReference type="Proteomes" id="UP001519332">
    <property type="component" value="Unassembled WGS sequence"/>
</dbReference>
<dbReference type="Pfam" id="PF07282">
    <property type="entry name" value="Cas12f1-like_TNB"/>
    <property type="match status" value="1"/>
</dbReference>
<evidence type="ECO:0000256" key="1">
    <source>
        <dbReference type="ARBA" id="ARBA00023125"/>
    </source>
</evidence>
<sequence>MKVTRIAYSSYLNAGKFGRLVEQAARLGRVRSLVWDLCGSIAGVGRSDRQIRDAWMADGTAKGFGVPANAWKETVRDAVADIRAHREAAKVHVRRAIHRRDLPEAERKRLYTLLKRDRWTSDPLLRRWMRRHWRRGRNHTANQIIIRSDKVRTFTLAEGGKMWLAVPGLTPHKSVAVPLDTTQPPSGTLRVILRGGQAEVHYQVDDKALKSAHRPAGQAAVGVDKGYSEVLTDSDGEHHGPELGVLLRERSDLLRARNARRAKLRSIANNAAERGQHRKAERIRRNNLGTVKKHRQQRRWEQRVRTVTYRAVNAVVDKAAVIVAEDLTRSFVPRAGGANTNRRLAAWTKGLTAEALTNVSDRRGSAVRLVNAAYTSQVIPGTNSFGIRSGDRLHCTGCGVVWQADHAAAINILDRAADPDIGLRTPHWRVKQIIQERDRQRSRLPDQDSNIAGHRGCGERTIQSLQALIKE</sequence>
<accession>A0ABS4T923</accession>
<keyword evidence="5" id="KW-1185">Reference proteome</keyword>
<evidence type="ECO:0000259" key="3">
    <source>
        <dbReference type="Pfam" id="PF07282"/>
    </source>
</evidence>
<dbReference type="RefSeq" id="WP_209635469.1">
    <property type="nucleotide sequence ID" value="NZ_JAGINW010000001.1"/>
</dbReference>
<organism evidence="4 5">
    <name type="scientific">Kibdelosporangium banguiense</name>
    <dbReference type="NCBI Taxonomy" id="1365924"/>
    <lineage>
        <taxon>Bacteria</taxon>
        <taxon>Bacillati</taxon>
        <taxon>Actinomycetota</taxon>
        <taxon>Actinomycetes</taxon>
        <taxon>Pseudonocardiales</taxon>
        <taxon>Pseudonocardiaceae</taxon>
        <taxon>Kibdelosporangium</taxon>
    </lineage>
</organism>
<dbReference type="EMBL" id="JAGINW010000001">
    <property type="protein sequence ID" value="MBP2320929.1"/>
    <property type="molecule type" value="Genomic_DNA"/>
</dbReference>
<feature type="region of interest" description="Disordered" evidence="2">
    <location>
        <begin position="437"/>
        <end position="456"/>
    </location>
</feature>
<feature type="region of interest" description="Disordered" evidence="2">
    <location>
        <begin position="266"/>
        <end position="299"/>
    </location>
</feature>
<evidence type="ECO:0000313" key="5">
    <source>
        <dbReference type="Proteomes" id="UP001519332"/>
    </source>
</evidence>
<feature type="compositionally biased region" description="Basic and acidic residues" evidence="2">
    <location>
        <begin position="437"/>
        <end position="446"/>
    </location>
</feature>
<evidence type="ECO:0000313" key="4">
    <source>
        <dbReference type="EMBL" id="MBP2320929.1"/>
    </source>
</evidence>
<proteinExistence type="predicted"/>
<protein>
    <submittedName>
        <fullName evidence="4">IS605 OrfB family transposase</fullName>
    </submittedName>
</protein>
<keyword evidence="1" id="KW-0238">DNA-binding</keyword>
<feature type="domain" description="Cas12f1-like TNB" evidence="3">
    <location>
        <begin position="355"/>
        <end position="412"/>
    </location>
</feature>
<evidence type="ECO:0000256" key="2">
    <source>
        <dbReference type="SAM" id="MobiDB-lite"/>
    </source>
</evidence>
<dbReference type="InterPro" id="IPR010095">
    <property type="entry name" value="Cas12f1-like_TNB"/>
</dbReference>
<gene>
    <name evidence="4" type="ORF">JOF56_001314</name>
</gene>
<comment type="caution">
    <text evidence="4">The sequence shown here is derived from an EMBL/GenBank/DDBJ whole genome shotgun (WGS) entry which is preliminary data.</text>
</comment>